<dbReference type="SUPFAM" id="SSF56529">
    <property type="entry name" value="FAH"/>
    <property type="match status" value="1"/>
</dbReference>
<organism evidence="3">
    <name type="scientific">marine metagenome</name>
    <dbReference type="NCBI Taxonomy" id="408172"/>
    <lineage>
        <taxon>unclassified sequences</taxon>
        <taxon>metagenomes</taxon>
        <taxon>ecological metagenomes</taxon>
    </lineage>
</organism>
<protein>
    <recommendedName>
        <fullName evidence="4">Fumarylacetoacetase-like C-terminal domain-containing protein</fullName>
    </recommendedName>
</protein>
<reference evidence="3" key="1">
    <citation type="submission" date="2018-05" db="EMBL/GenBank/DDBJ databases">
        <authorList>
            <person name="Lanie J.A."/>
            <person name="Ng W.-L."/>
            <person name="Kazmierczak K.M."/>
            <person name="Andrzejewski T.M."/>
            <person name="Davidsen T.M."/>
            <person name="Wayne K.J."/>
            <person name="Tettelin H."/>
            <person name="Glass J.I."/>
            <person name="Rusch D."/>
            <person name="Podicherti R."/>
            <person name="Tsui H.-C.T."/>
            <person name="Winkler M.E."/>
        </authorList>
    </citation>
    <scope>NUCLEOTIDE SEQUENCE</scope>
</reference>
<dbReference type="EMBL" id="UINC01056993">
    <property type="protein sequence ID" value="SVB77683.1"/>
    <property type="molecule type" value="Genomic_DNA"/>
</dbReference>
<dbReference type="PANTHER" id="PTHR42796:SF4">
    <property type="entry name" value="FUMARYLACETOACETATE HYDROLASE DOMAIN-CONTAINING PROTEIN 2A"/>
    <property type="match status" value="1"/>
</dbReference>
<comment type="similarity">
    <text evidence="1">Belongs to the FAH family.</text>
</comment>
<accession>A0A382GSY4</accession>
<sequence length="117" mass="13475">MKIARLMQDEKETYGLIKDNHVATKDSITFETGIPLPFSIKDFLFEGWYDEIKYKISDITFKDEFKKFSLLEPLPNPSKIICLAFNYMDHAKEHSVTPPKNPVIFIKPRTTLCGTGS</sequence>
<evidence type="ECO:0000256" key="1">
    <source>
        <dbReference type="ARBA" id="ARBA00010211"/>
    </source>
</evidence>
<keyword evidence="2" id="KW-0479">Metal-binding</keyword>
<gene>
    <name evidence="3" type="ORF">METZ01_LOCUS230537</name>
</gene>
<evidence type="ECO:0000313" key="3">
    <source>
        <dbReference type="EMBL" id="SVB77683.1"/>
    </source>
</evidence>
<feature type="non-terminal residue" evidence="3">
    <location>
        <position position="117"/>
    </location>
</feature>
<dbReference type="Gene3D" id="3.90.850.10">
    <property type="entry name" value="Fumarylacetoacetase-like, C-terminal domain"/>
    <property type="match status" value="1"/>
</dbReference>
<dbReference type="GO" id="GO:0046872">
    <property type="term" value="F:metal ion binding"/>
    <property type="evidence" value="ECO:0007669"/>
    <property type="project" value="UniProtKB-KW"/>
</dbReference>
<proteinExistence type="inferred from homology"/>
<dbReference type="PANTHER" id="PTHR42796">
    <property type="entry name" value="FUMARYLACETOACETATE HYDROLASE DOMAIN-CONTAINING PROTEIN 2A-RELATED"/>
    <property type="match status" value="1"/>
</dbReference>
<name>A0A382GSY4_9ZZZZ</name>
<dbReference type="InterPro" id="IPR051121">
    <property type="entry name" value="FAH"/>
</dbReference>
<dbReference type="InterPro" id="IPR036663">
    <property type="entry name" value="Fumarylacetoacetase_C_sf"/>
</dbReference>
<evidence type="ECO:0008006" key="4">
    <source>
        <dbReference type="Google" id="ProtNLM"/>
    </source>
</evidence>
<evidence type="ECO:0000256" key="2">
    <source>
        <dbReference type="ARBA" id="ARBA00022723"/>
    </source>
</evidence>
<dbReference type="GO" id="GO:0003824">
    <property type="term" value="F:catalytic activity"/>
    <property type="evidence" value="ECO:0007669"/>
    <property type="project" value="InterPro"/>
</dbReference>
<dbReference type="AlphaFoldDB" id="A0A382GSY4"/>